<evidence type="ECO:0000256" key="1">
    <source>
        <dbReference type="RuleBase" id="RU004508"/>
    </source>
</evidence>
<dbReference type="InterPro" id="IPR015424">
    <property type="entry name" value="PyrdxlP-dep_Trfase"/>
</dbReference>
<comment type="caution">
    <text evidence="2">The sequence shown here is derived from an EMBL/GenBank/DDBJ whole genome shotgun (WGS) entry which is preliminary data.</text>
</comment>
<dbReference type="GO" id="GO:0030170">
    <property type="term" value="F:pyridoxal phosphate binding"/>
    <property type="evidence" value="ECO:0007669"/>
    <property type="project" value="TreeGrafter"/>
</dbReference>
<evidence type="ECO:0000313" key="3">
    <source>
        <dbReference type="Proteomes" id="UP000220032"/>
    </source>
</evidence>
<proteinExistence type="inferred from homology"/>
<dbReference type="RefSeq" id="WP_097863669.1">
    <property type="nucleotide sequence ID" value="NZ_JBIWHJ010000005.1"/>
</dbReference>
<dbReference type="AlphaFoldDB" id="A0A2B3DLL7"/>
<comment type="similarity">
    <text evidence="1">Belongs to the DegT/DnrJ/EryC1 family.</text>
</comment>
<evidence type="ECO:0000313" key="2">
    <source>
        <dbReference type="EMBL" id="PFE08006.1"/>
    </source>
</evidence>
<dbReference type="GO" id="GO:0008483">
    <property type="term" value="F:transaminase activity"/>
    <property type="evidence" value="ECO:0007669"/>
    <property type="project" value="TreeGrafter"/>
</dbReference>
<organism evidence="2 3">
    <name type="scientific">Bacillus cereus</name>
    <dbReference type="NCBI Taxonomy" id="1396"/>
    <lineage>
        <taxon>Bacteria</taxon>
        <taxon>Bacillati</taxon>
        <taxon>Bacillota</taxon>
        <taxon>Bacilli</taxon>
        <taxon>Bacillales</taxon>
        <taxon>Bacillaceae</taxon>
        <taxon>Bacillus</taxon>
        <taxon>Bacillus cereus group</taxon>
    </lineage>
</organism>
<dbReference type="GO" id="GO:0000271">
    <property type="term" value="P:polysaccharide biosynthetic process"/>
    <property type="evidence" value="ECO:0007669"/>
    <property type="project" value="TreeGrafter"/>
</dbReference>
<name>A0A2B3DLL7_BACCE</name>
<dbReference type="Gene3D" id="3.90.1150.10">
    <property type="entry name" value="Aspartate Aminotransferase, domain 1"/>
    <property type="match status" value="1"/>
</dbReference>
<dbReference type="Pfam" id="PF01041">
    <property type="entry name" value="DegT_DnrJ_EryC1"/>
    <property type="match status" value="1"/>
</dbReference>
<protein>
    <submittedName>
        <fullName evidence="2">UDP-4-amino-4, 6-dideoxy-N-acetyl-beta-L-altrosamine transaminase</fullName>
    </submittedName>
</protein>
<dbReference type="EMBL" id="NTRR01000078">
    <property type="protein sequence ID" value="PFE08006.1"/>
    <property type="molecule type" value="Genomic_DNA"/>
</dbReference>
<dbReference type="InterPro" id="IPR015421">
    <property type="entry name" value="PyrdxlP-dep_Trfase_major"/>
</dbReference>
<dbReference type="PIRSF" id="PIRSF000390">
    <property type="entry name" value="PLP_StrS"/>
    <property type="match status" value="1"/>
</dbReference>
<reference evidence="2 3" key="1">
    <citation type="submission" date="2017-09" db="EMBL/GenBank/DDBJ databases">
        <title>Large-scale bioinformatics analysis of Bacillus genomes uncovers conserved roles of natural products in bacterial physiology.</title>
        <authorList>
            <consortium name="Agbiome Team Llc"/>
            <person name="Bleich R.M."/>
            <person name="Grubbs K.J."/>
            <person name="Santa Maria K.C."/>
            <person name="Allen S.E."/>
            <person name="Farag S."/>
            <person name="Shank E.A."/>
            <person name="Bowers A."/>
        </authorList>
    </citation>
    <scope>NUCLEOTIDE SEQUENCE [LARGE SCALE GENOMIC DNA]</scope>
    <source>
        <strain evidence="2 3">AFS022681</strain>
    </source>
</reference>
<dbReference type="PANTHER" id="PTHR30244:SF34">
    <property type="entry name" value="DTDP-4-AMINO-4,6-DIDEOXYGALACTOSE TRANSAMINASE"/>
    <property type="match status" value="1"/>
</dbReference>
<dbReference type="NCBIfam" id="TIGR03588">
    <property type="entry name" value="PseC"/>
    <property type="match status" value="1"/>
</dbReference>
<dbReference type="CDD" id="cd00616">
    <property type="entry name" value="AHBA_syn"/>
    <property type="match status" value="1"/>
</dbReference>
<dbReference type="InterPro" id="IPR020026">
    <property type="entry name" value="PseC"/>
</dbReference>
<dbReference type="PANTHER" id="PTHR30244">
    <property type="entry name" value="TRANSAMINASE"/>
    <property type="match status" value="1"/>
</dbReference>
<dbReference type="Gene3D" id="3.40.640.10">
    <property type="entry name" value="Type I PLP-dependent aspartate aminotransferase-like (Major domain)"/>
    <property type="match status" value="1"/>
</dbReference>
<dbReference type="InterPro" id="IPR015422">
    <property type="entry name" value="PyrdxlP-dep_Trfase_small"/>
</dbReference>
<sequence length="401" mass="45302">MVRGVLGMHGGKPIRETYLPYGQQQIDESDIQAVVDVLKGDYLTTGPMIQQFEKAIAKYVGAKYAVAFSNGTAALHAACYAAGIEDGDEVITTPMTFVASANCILYQGGKPVFADIDNETYNISPKSIEEKITNKTKAIIPVHFTGQPAELDEIKKIAKENNLIIIEDAAHALGATYKNKKVGSIGDMTMFSFHPVKHITTGEGGVITTNNPLFYEKLVQFRTHGIERNPQKLLENHGPWYYEMQFLGYNYRITDIQAALGLSQLSKLDSFIKIRKKYVDIYNKEFNCISEIIIPKQLPQIDSSWHLYIIRLNAKLLKSNRKEIYEALQKENIGVNVHYIPVHLQPFYQKLGYEKGICPQAEIVYEEIITLPLFPKMTEADVWDVIQAVRKVLTFYRVAKN</sequence>
<dbReference type="Proteomes" id="UP000220032">
    <property type="component" value="Unassembled WGS sequence"/>
</dbReference>
<dbReference type="InterPro" id="IPR000653">
    <property type="entry name" value="DegT/StrS_aminotransferase"/>
</dbReference>
<dbReference type="SUPFAM" id="SSF53383">
    <property type="entry name" value="PLP-dependent transferases"/>
    <property type="match status" value="1"/>
</dbReference>
<keyword evidence="1" id="KW-0663">Pyridoxal phosphate</keyword>
<accession>A0A2B3DLL7</accession>
<gene>
    <name evidence="2" type="primary">pseC</name>
    <name evidence="2" type="ORF">CN307_29795</name>
</gene>